<evidence type="ECO:0000313" key="2">
    <source>
        <dbReference type="Proteomes" id="UP000238196"/>
    </source>
</evidence>
<dbReference type="Proteomes" id="UP000238196">
    <property type="component" value="Unassembled WGS sequence"/>
</dbReference>
<organism evidence="1 2">
    <name type="scientific">Proteobacteria bacterium 228</name>
    <dbReference type="NCBI Taxonomy" id="2083153"/>
    <lineage>
        <taxon>Bacteria</taxon>
        <taxon>Pseudomonadati</taxon>
        <taxon>Pseudomonadota</taxon>
    </lineage>
</organism>
<evidence type="ECO:0000313" key="1">
    <source>
        <dbReference type="EMBL" id="PPC76744.1"/>
    </source>
</evidence>
<dbReference type="EMBL" id="PRLP01000042">
    <property type="protein sequence ID" value="PPC76744.1"/>
    <property type="molecule type" value="Genomic_DNA"/>
</dbReference>
<sequence length="123" mass="13851">MEKLNAEMTQALGGLTGRVEELLQSIDGIAASVTELRTKHYELENHLAISDSMLALMLMNHPDPECLQQEWNSFIAHSVAELATTQARLRQIDDDMAEKLSLNRKKVINHWTKVLEIAVGNQK</sequence>
<reference evidence="1 2" key="1">
    <citation type="submission" date="2018-02" db="EMBL/GenBank/DDBJ databases">
        <title>novel marine gammaproteobacteria from coastal saline agro ecosystem.</title>
        <authorList>
            <person name="Krishnan R."/>
            <person name="Ramesh Kumar N."/>
        </authorList>
    </citation>
    <scope>NUCLEOTIDE SEQUENCE [LARGE SCALE GENOMIC DNA]</scope>
    <source>
        <strain evidence="1 2">228</strain>
    </source>
</reference>
<name>A0A2S5KPH4_9PROT</name>
<comment type="caution">
    <text evidence="1">The sequence shown here is derived from an EMBL/GenBank/DDBJ whole genome shotgun (WGS) entry which is preliminary data.</text>
</comment>
<gene>
    <name evidence="1" type="ORF">C4K68_13865</name>
</gene>
<protein>
    <submittedName>
        <fullName evidence="1">Uncharacterized protein</fullName>
    </submittedName>
</protein>
<accession>A0A2S5KPH4</accession>
<dbReference type="AlphaFoldDB" id="A0A2S5KPH4"/>
<proteinExistence type="predicted"/>